<protein>
    <recommendedName>
        <fullName evidence="2">Tudor domain-containing protein</fullName>
    </recommendedName>
</protein>
<comment type="caution">
    <text evidence="3">The sequence shown here is derived from an EMBL/GenBank/DDBJ whole genome shotgun (WGS) entry which is preliminary data.</text>
</comment>
<feature type="domain" description="Tudor" evidence="2">
    <location>
        <begin position="168"/>
        <end position="223"/>
    </location>
</feature>
<dbReference type="Proteomes" id="UP000231453">
    <property type="component" value="Unassembled WGS sequence"/>
</dbReference>
<name>A0A2M7V9B3_9BACT</name>
<feature type="chain" id="PRO_5014708380" description="Tudor domain-containing protein" evidence="1">
    <location>
        <begin position="25"/>
        <end position="281"/>
    </location>
</feature>
<feature type="signal peptide" evidence="1">
    <location>
        <begin position="1"/>
        <end position="24"/>
    </location>
</feature>
<dbReference type="AlphaFoldDB" id="A0A2M7V9B3"/>
<dbReference type="InterPro" id="IPR002999">
    <property type="entry name" value="Tudor"/>
</dbReference>
<dbReference type="SUPFAM" id="SSF63748">
    <property type="entry name" value="Tudor/PWWP/MBT"/>
    <property type="match status" value="2"/>
</dbReference>
<reference evidence="4" key="1">
    <citation type="submission" date="2017-09" db="EMBL/GenBank/DDBJ databases">
        <title>Depth-based differentiation of microbial function through sediment-hosted aquifers and enrichment of novel symbionts in the deep terrestrial subsurface.</title>
        <authorList>
            <person name="Probst A.J."/>
            <person name="Ladd B."/>
            <person name="Jarett J.K."/>
            <person name="Geller-Mcgrath D.E."/>
            <person name="Sieber C.M.K."/>
            <person name="Emerson J.B."/>
            <person name="Anantharaman K."/>
            <person name="Thomas B.C."/>
            <person name="Malmstrom R."/>
            <person name="Stieglmeier M."/>
            <person name="Klingl A."/>
            <person name="Woyke T."/>
            <person name="Ryan C.M."/>
            <person name="Banfield J.F."/>
        </authorList>
    </citation>
    <scope>NUCLEOTIDE SEQUENCE [LARGE SCALE GENOMIC DNA]</scope>
</reference>
<dbReference type="Pfam" id="PF15057">
    <property type="entry name" value="DUF4537"/>
    <property type="match status" value="1"/>
</dbReference>
<proteinExistence type="predicted"/>
<dbReference type="EMBL" id="PFPL01000054">
    <property type="protein sequence ID" value="PIZ95395.1"/>
    <property type="molecule type" value="Genomic_DNA"/>
</dbReference>
<dbReference type="Gene3D" id="2.30.30.140">
    <property type="match status" value="2"/>
</dbReference>
<gene>
    <name evidence="3" type="ORF">COX80_04575</name>
</gene>
<evidence type="ECO:0000256" key="1">
    <source>
        <dbReference type="SAM" id="SignalP"/>
    </source>
</evidence>
<evidence type="ECO:0000313" key="4">
    <source>
        <dbReference type="Proteomes" id="UP000231453"/>
    </source>
</evidence>
<evidence type="ECO:0000259" key="2">
    <source>
        <dbReference type="SMART" id="SM00333"/>
    </source>
</evidence>
<organism evidence="3 4">
    <name type="scientific">Candidatus Magasanikbacteria bacterium CG_4_10_14_0_2_um_filter_33_14</name>
    <dbReference type="NCBI Taxonomy" id="1974636"/>
    <lineage>
        <taxon>Bacteria</taxon>
        <taxon>Candidatus Magasanikiibacteriota</taxon>
    </lineage>
</organism>
<accession>A0A2M7V9B3</accession>
<dbReference type="InterPro" id="IPR032770">
    <property type="entry name" value="DUF4537"/>
</dbReference>
<dbReference type="SMART" id="SM00333">
    <property type="entry name" value="TUDOR"/>
    <property type="match status" value="3"/>
</dbReference>
<sequence length="281" mass="31228">MNVKYSLLGVVAILALLGAGCTQSISLNNNANGNSQKQIDTQKTLGVGSKVFAEWKDKTWYHGTVNNTCEQGFNILFDDGNQKCVSQDQVFFDKSPNVEDVKVGTKVIAKWTGIAYYDAEVIKIIGDKYTVRYYDGMERDVTLSEMVLDTRTQVRGGEEAEKGKVVVGDFKVGDKVVAEWVSADALYSAEIIGNCEKGVNVRYYDEKEKCLAENQLLADVAPTTRQEVGTKVLVRDSNTNNFFAGEITKVGGEGYEIKYNAYGKEETKDFEPENVRVDNRK</sequence>
<evidence type="ECO:0000313" key="3">
    <source>
        <dbReference type="EMBL" id="PIZ95395.1"/>
    </source>
</evidence>
<feature type="domain" description="Tudor" evidence="2">
    <location>
        <begin position="43"/>
        <end position="98"/>
    </location>
</feature>
<dbReference type="PROSITE" id="PS51257">
    <property type="entry name" value="PROKAR_LIPOPROTEIN"/>
    <property type="match status" value="1"/>
</dbReference>
<feature type="domain" description="Tudor" evidence="2">
    <location>
        <begin position="99"/>
        <end position="154"/>
    </location>
</feature>
<keyword evidence="1" id="KW-0732">Signal</keyword>
<dbReference type="CDD" id="cd04508">
    <property type="entry name" value="Tudor_SF"/>
    <property type="match status" value="1"/>
</dbReference>